<reference evidence="1" key="1">
    <citation type="journal article" date="2023" name="G3 (Bethesda)">
        <title>A reference genome for the long-term kleptoplast-retaining sea slug Elysia crispata morphotype clarki.</title>
        <authorList>
            <person name="Eastman K.E."/>
            <person name="Pendleton A.L."/>
            <person name="Shaikh M.A."/>
            <person name="Suttiyut T."/>
            <person name="Ogas R."/>
            <person name="Tomko P."/>
            <person name="Gavelis G."/>
            <person name="Widhalm J.R."/>
            <person name="Wisecaver J.H."/>
        </authorList>
    </citation>
    <scope>NUCLEOTIDE SEQUENCE</scope>
    <source>
        <strain evidence="1">ECLA1</strain>
    </source>
</reference>
<dbReference type="EMBL" id="JAWDGP010006534">
    <property type="protein sequence ID" value="KAK3739407.1"/>
    <property type="molecule type" value="Genomic_DNA"/>
</dbReference>
<name>A0AAE1CVU6_9GAST</name>
<gene>
    <name evidence="1" type="ORF">RRG08_051276</name>
</gene>
<protein>
    <submittedName>
        <fullName evidence="1">Uncharacterized protein</fullName>
    </submittedName>
</protein>
<keyword evidence="2" id="KW-1185">Reference proteome</keyword>
<sequence>MGSLLLETEITGSCFSFTSCNKLDEKLTSYHQPLTKRGLGDLFKEQGKGAIQQSATNFHGPQRSANQTNRVELHCFEWADALESHEVASFKIRPKKYQGGTRFHIELKHSNIW</sequence>
<evidence type="ECO:0000313" key="2">
    <source>
        <dbReference type="Proteomes" id="UP001283361"/>
    </source>
</evidence>
<dbReference type="AlphaFoldDB" id="A0AAE1CVU6"/>
<organism evidence="1 2">
    <name type="scientific">Elysia crispata</name>
    <name type="common">lettuce slug</name>
    <dbReference type="NCBI Taxonomy" id="231223"/>
    <lineage>
        <taxon>Eukaryota</taxon>
        <taxon>Metazoa</taxon>
        <taxon>Spiralia</taxon>
        <taxon>Lophotrochozoa</taxon>
        <taxon>Mollusca</taxon>
        <taxon>Gastropoda</taxon>
        <taxon>Heterobranchia</taxon>
        <taxon>Euthyneura</taxon>
        <taxon>Panpulmonata</taxon>
        <taxon>Sacoglossa</taxon>
        <taxon>Placobranchoidea</taxon>
        <taxon>Plakobranchidae</taxon>
        <taxon>Elysia</taxon>
    </lineage>
</organism>
<comment type="caution">
    <text evidence="1">The sequence shown here is derived from an EMBL/GenBank/DDBJ whole genome shotgun (WGS) entry which is preliminary data.</text>
</comment>
<accession>A0AAE1CVU6</accession>
<evidence type="ECO:0000313" key="1">
    <source>
        <dbReference type="EMBL" id="KAK3739407.1"/>
    </source>
</evidence>
<dbReference type="Proteomes" id="UP001283361">
    <property type="component" value="Unassembled WGS sequence"/>
</dbReference>
<proteinExistence type="predicted"/>